<dbReference type="SUPFAM" id="SSF81324">
    <property type="entry name" value="Voltage-gated potassium channels"/>
    <property type="match status" value="1"/>
</dbReference>
<dbReference type="Proteomes" id="UP000658720">
    <property type="component" value="Unassembled WGS sequence"/>
</dbReference>
<protein>
    <submittedName>
        <fullName evidence="3">Two pore domain potassium channel family protein</fullName>
    </submittedName>
</protein>
<keyword evidence="1" id="KW-1133">Transmembrane helix</keyword>
<organism evidence="3 4">
    <name type="scientific">Synechocystis salina LEGE 00031</name>
    <dbReference type="NCBI Taxonomy" id="1828736"/>
    <lineage>
        <taxon>Bacteria</taxon>
        <taxon>Bacillati</taxon>
        <taxon>Cyanobacteriota</taxon>
        <taxon>Cyanophyceae</taxon>
        <taxon>Synechococcales</taxon>
        <taxon>Merismopediaceae</taxon>
        <taxon>Synechocystis</taxon>
    </lineage>
</organism>
<dbReference type="InterPro" id="IPR013099">
    <property type="entry name" value="K_chnl_dom"/>
</dbReference>
<keyword evidence="3" id="KW-0813">Transport</keyword>
<dbReference type="EMBL" id="JADEVV010000034">
    <property type="protein sequence ID" value="MBE9254588.1"/>
    <property type="molecule type" value="Genomic_DNA"/>
</dbReference>
<accession>A0ABR9VVX5</accession>
<keyword evidence="3" id="KW-0406">Ion transport</keyword>
<evidence type="ECO:0000259" key="2">
    <source>
        <dbReference type="Pfam" id="PF07885"/>
    </source>
</evidence>
<dbReference type="GO" id="GO:0034220">
    <property type="term" value="P:monoatomic ion transmembrane transport"/>
    <property type="evidence" value="ECO:0007669"/>
    <property type="project" value="UniProtKB-KW"/>
</dbReference>
<proteinExistence type="predicted"/>
<evidence type="ECO:0000256" key="1">
    <source>
        <dbReference type="SAM" id="Phobius"/>
    </source>
</evidence>
<keyword evidence="4" id="KW-1185">Reference proteome</keyword>
<name>A0ABR9VVX5_9SYNC</name>
<feature type="domain" description="Potassium channel" evidence="2">
    <location>
        <begin position="134"/>
        <end position="218"/>
    </location>
</feature>
<dbReference type="Pfam" id="PF07885">
    <property type="entry name" value="Ion_trans_2"/>
    <property type="match status" value="1"/>
</dbReference>
<sequence length="234" mass="26471">MFGKYRPKNLDNWHYRNLFWSIVSLLLFAMFVKTQIGGVITSVLFTVTILVMVKNMAISSLWKTFLRGLVAIALGCDLLTLLISNPTISQRLFTWADIVYAVFFGAAVITISQQLNKAQKVDQNILLGAISVYLLIGVFWFLLYRISYIISPTNFNELQSDGINNFVLLYFSFTTLTTLGYGDILPTDSIAMGLSNMEAVIGQMYSVIFVARLVSLYTNDLNRHNQTQEKKESD</sequence>
<reference evidence="3 4" key="1">
    <citation type="submission" date="2020-10" db="EMBL/GenBank/DDBJ databases">
        <authorList>
            <person name="Castelo-Branco R."/>
            <person name="Eusebio N."/>
            <person name="Adriana R."/>
            <person name="Vieira A."/>
            <person name="Brugerolle De Fraissinette N."/>
            <person name="Rezende De Castro R."/>
            <person name="Schneider M.P."/>
            <person name="Vasconcelos V."/>
            <person name="Leao P.N."/>
        </authorList>
    </citation>
    <scope>NUCLEOTIDE SEQUENCE [LARGE SCALE GENOMIC DNA]</scope>
    <source>
        <strain evidence="3 4">LEGE 00031</strain>
    </source>
</reference>
<keyword evidence="1" id="KW-0472">Membrane</keyword>
<feature type="transmembrane region" description="Helical" evidence="1">
    <location>
        <begin position="20"/>
        <end position="53"/>
    </location>
</feature>
<dbReference type="Gene3D" id="1.10.287.70">
    <property type="match status" value="1"/>
</dbReference>
<evidence type="ECO:0000313" key="3">
    <source>
        <dbReference type="EMBL" id="MBE9254588.1"/>
    </source>
</evidence>
<evidence type="ECO:0000313" key="4">
    <source>
        <dbReference type="Proteomes" id="UP000658720"/>
    </source>
</evidence>
<feature type="transmembrane region" description="Helical" evidence="1">
    <location>
        <begin position="65"/>
        <end position="86"/>
    </location>
</feature>
<feature type="transmembrane region" description="Helical" evidence="1">
    <location>
        <begin position="124"/>
        <end position="143"/>
    </location>
</feature>
<gene>
    <name evidence="3" type="ORF">IQ217_12225</name>
</gene>
<comment type="caution">
    <text evidence="3">The sequence shown here is derived from an EMBL/GenBank/DDBJ whole genome shotgun (WGS) entry which is preliminary data.</text>
</comment>
<keyword evidence="3" id="KW-0407">Ion channel</keyword>
<keyword evidence="1" id="KW-0812">Transmembrane</keyword>
<feature type="transmembrane region" description="Helical" evidence="1">
    <location>
        <begin position="92"/>
        <end position="112"/>
    </location>
</feature>